<dbReference type="AlphaFoldDB" id="A0AAV5UEB8"/>
<keyword evidence="2" id="KW-0808">Transferase</keyword>
<keyword evidence="8" id="KW-1185">Reference proteome</keyword>
<evidence type="ECO:0000313" key="8">
    <source>
        <dbReference type="Proteomes" id="UP001432027"/>
    </source>
</evidence>
<evidence type="ECO:0000256" key="3">
    <source>
        <dbReference type="ARBA" id="ARBA00022691"/>
    </source>
</evidence>
<dbReference type="SUPFAM" id="SSF82199">
    <property type="entry name" value="SET domain"/>
    <property type="match status" value="1"/>
</dbReference>
<dbReference type="EMBL" id="BTSX01000006">
    <property type="protein sequence ID" value="GMT04660.1"/>
    <property type="molecule type" value="Genomic_DNA"/>
</dbReference>
<evidence type="ECO:0000313" key="7">
    <source>
        <dbReference type="EMBL" id="GMT04660.1"/>
    </source>
</evidence>
<keyword evidence="4" id="KW-0539">Nucleus</keyword>
<proteinExistence type="predicted"/>
<protein>
    <recommendedName>
        <fullName evidence="6">Pre-SET domain-containing protein</fullName>
    </recommendedName>
</protein>
<dbReference type="Proteomes" id="UP001432027">
    <property type="component" value="Unassembled WGS sequence"/>
</dbReference>
<reference evidence="7" key="1">
    <citation type="submission" date="2023-10" db="EMBL/GenBank/DDBJ databases">
        <title>Genome assembly of Pristionchus species.</title>
        <authorList>
            <person name="Yoshida K."/>
            <person name="Sommer R.J."/>
        </authorList>
    </citation>
    <scope>NUCLEOTIDE SEQUENCE</scope>
    <source>
        <strain evidence="7">RS0144</strain>
    </source>
</reference>
<dbReference type="GO" id="GO:0046974">
    <property type="term" value="F:histone H3K9 methyltransferase activity"/>
    <property type="evidence" value="ECO:0007669"/>
    <property type="project" value="TreeGrafter"/>
</dbReference>
<dbReference type="Gene3D" id="2.170.270.10">
    <property type="entry name" value="SET domain"/>
    <property type="match status" value="1"/>
</dbReference>
<dbReference type="InterPro" id="IPR007728">
    <property type="entry name" value="Pre-SET_dom"/>
</dbReference>
<name>A0AAV5UEB8_9BILA</name>
<dbReference type="Pfam" id="PF05033">
    <property type="entry name" value="Pre-SET"/>
    <property type="match status" value="1"/>
</dbReference>
<dbReference type="GO" id="GO:0070828">
    <property type="term" value="P:heterochromatin organization"/>
    <property type="evidence" value="ECO:0007669"/>
    <property type="project" value="TreeGrafter"/>
</dbReference>
<keyword evidence="3" id="KW-0949">S-adenosyl-L-methionine</keyword>
<evidence type="ECO:0000259" key="6">
    <source>
        <dbReference type="PROSITE" id="PS50867"/>
    </source>
</evidence>
<dbReference type="PROSITE" id="PS50867">
    <property type="entry name" value="PRE_SET"/>
    <property type="match status" value="1"/>
</dbReference>
<dbReference type="PANTHER" id="PTHR46024">
    <property type="entry name" value="HISTONE-LYSINE N-METHYLTRANSFERASE EGGLESS"/>
    <property type="match status" value="1"/>
</dbReference>
<evidence type="ECO:0000256" key="5">
    <source>
        <dbReference type="SAM" id="MobiDB-lite"/>
    </source>
</evidence>
<organism evidence="7 8">
    <name type="scientific">Pristionchus entomophagus</name>
    <dbReference type="NCBI Taxonomy" id="358040"/>
    <lineage>
        <taxon>Eukaryota</taxon>
        <taxon>Metazoa</taxon>
        <taxon>Ecdysozoa</taxon>
        <taxon>Nematoda</taxon>
        <taxon>Chromadorea</taxon>
        <taxon>Rhabditida</taxon>
        <taxon>Rhabditina</taxon>
        <taxon>Diplogasteromorpha</taxon>
        <taxon>Diplogasteroidea</taxon>
        <taxon>Neodiplogasteridae</taxon>
        <taxon>Pristionchus</taxon>
    </lineage>
</organism>
<dbReference type="GO" id="GO:0032259">
    <property type="term" value="P:methylation"/>
    <property type="evidence" value="ECO:0007669"/>
    <property type="project" value="UniProtKB-KW"/>
</dbReference>
<evidence type="ECO:0000256" key="2">
    <source>
        <dbReference type="ARBA" id="ARBA00022603"/>
    </source>
</evidence>
<feature type="non-terminal residue" evidence="7">
    <location>
        <position position="345"/>
    </location>
</feature>
<dbReference type="InterPro" id="IPR051516">
    <property type="entry name" value="SETDB_methyltransferase"/>
</dbReference>
<dbReference type="InterPro" id="IPR046341">
    <property type="entry name" value="SET_dom_sf"/>
</dbReference>
<comment type="caution">
    <text evidence="7">The sequence shown here is derived from an EMBL/GenBank/DDBJ whole genome shotgun (WGS) entry which is preliminary data.</text>
</comment>
<sequence>MMSEIVDYLEVTGAQLNVDFFTFSFEVDETRYVPIEKWSVVMEDVTNGLEVRPIPVINDHDDKEPVPTFIYCARRFPQRPEVDMSTDFCSGCDCTDNCRDWTKCACQRLTHRESVRAEASHDNITKGYSNRLLEERVRTGIFECNEKCGCDRKKCSNRVVQKELKVPMHMVRTPAMGWGVRTAVDIPKGTFIACYHGAVLSDAIAETNKNGDEYYADLDFYNLAEQEKTNSGVDYLLDQGVFFDDVGARDLTEEEKEKADREDRLVKWRREEEEKKKKRGRRKNMEKMLEEEDDYEEGEERQGENENEEGGGEEMDGEEEEDENADDGFDGYEGDTVEDEENEEA</sequence>
<evidence type="ECO:0000256" key="1">
    <source>
        <dbReference type="ARBA" id="ARBA00004123"/>
    </source>
</evidence>
<feature type="domain" description="Pre-SET" evidence="6">
    <location>
        <begin position="90"/>
        <end position="163"/>
    </location>
</feature>
<feature type="region of interest" description="Disordered" evidence="5">
    <location>
        <begin position="274"/>
        <end position="345"/>
    </location>
</feature>
<comment type="subcellular location">
    <subcellularLocation>
        <location evidence="1">Nucleus</location>
    </subcellularLocation>
</comment>
<keyword evidence="2" id="KW-0489">Methyltransferase</keyword>
<dbReference type="GO" id="GO:0005634">
    <property type="term" value="C:nucleus"/>
    <property type="evidence" value="ECO:0007669"/>
    <property type="project" value="UniProtKB-SubCell"/>
</dbReference>
<evidence type="ECO:0000256" key="4">
    <source>
        <dbReference type="ARBA" id="ARBA00023242"/>
    </source>
</evidence>
<dbReference type="PANTHER" id="PTHR46024:SF1">
    <property type="entry name" value="HISTONE-LYSINE N-METHYLTRANSFERASE EGGLESS"/>
    <property type="match status" value="1"/>
</dbReference>
<accession>A0AAV5UEB8</accession>
<feature type="compositionally biased region" description="Acidic residues" evidence="5">
    <location>
        <begin position="289"/>
        <end position="345"/>
    </location>
</feature>
<dbReference type="GO" id="GO:0008270">
    <property type="term" value="F:zinc ion binding"/>
    <property type="evidence" value="ECO:0007669"/>
    <property type="project" value="InterPro"/>
</dbReference>
<dbReference type="GO" id="GO:0010629">
    <property type="term" value="P:negative regulation of gene expression"/>
    <property type="evidence" value="ECO:0007669"/>
    <property type="project" value="TreeGrafter"/>
</dbReference>
<dbReference type="SMART" id="SM00468">
    <property type="entry name" value="PreSET"/>
    <property type="match status" value="1"/>
</dbReference>
<gene>
    <name evidence="7" type="ORF">PENTCL1PPCAC_26834</name>
</gene>